<dbReference type="OrthoDB" id="7054794at2"/>
<proteinExistence type="predicted"/>
<dbReference type="EMBL" id="AGFM01000042">
    <property type="protein sequence ID" value="EHJ60198.1"/>
    <property type="molecule type" value="Genomic_DNA"/>
</dbReference>
<keyword evidence="2" id="KW-1185">Reference proteome</keyword>
<dbReference type="eggNOG" id="ENOG502ZB0S">
    <property type="taxonomic scope" value="Bacteria"/>
</dbReference>
<protein>
    <submittedName>
        <fullName evidence="1">Uncharacterized protein</fullName>
    </submittedName>
</protein>
<reference evidence="1 2" key="1">
    <citation type="journal article" date="2012" name="J. Bacteriol.">
        <title>Genome sequence of benzo(a)pyrene-degrading bacterium Novosphingobium pentaromativorans US6-1.</title>
        <authorList>
            <person name="Luo Y.R."/>
            <person name="Kang S.G."/>
            <person name="Kim S.J."/>
            <person name="Kim M.R."/>
            <person name="Li N."/>
            <person name="Lee J.H."/>
            <person name="Kwon K.K."/>
        </authorList>
    </citation>
    <scope>NUCLEOTIDE SEQUENCE [LARGE SCALE GENOMIC DNA]</scope>
    <source>
        <strain evidence="1 2">US6-1</strain>
    </source>
</reference>
<dbReference type="AlphaFoldDB" id="G6EEQ2"/>
<comment type="caution">
    <text evidence="1">The sequence shown here is derived from an EMBL/GenBank/DDBJ whole genome shotgun (WGS) entry which is preliminary data.</text>
</comment>
<dbReference type="PATRIC" id="fig|1088721.3.peg.2790"/>
<name>G6EEQ2_9SPHN</name>
<dbReference type="RefSeq" id="WP_007013734.1">
    <property type="nucleotide sequence ID" value="NZ_AGFM01000042.1"/>
</dbReference>
<gene>
    <name evidence="1" type="ORF">NSU_2823</name>
</gene>
<dbReference type="STRING" id="1088721.JI59_05985"/>
<evidence type="ECO:0000313" key="2">
    <source>
        <dbReference type="Proteomes" id="UP000004030"/>
    </source>
</evidence>
<dbReference type="KEGG" id="npn:JI59_05985"/>
<accession>G6EEQ2</accession>
<evidence type="ECO:0000313" key="1">
    <source>
        <dbReference type="EMBL" id="EHJ60198.1"/>
    </source>
</evidence>
<organism evidence="1 2">
    <name type="scientific">Novosphingobium pentaromativorans US6-1</name>
    <dbReference type="NCBI Taxonomy" id="1088721"/>
    <lineage>
        <taxon>Bacteria</taxon>
        <taxon>Pseudomonadati</taxon>
        <taxon>Pseudomonadota</taxon>
        <taxon>Alphaproteobacteria</taxon>
        <taxon>Sphingomonadales</taxon>
        <taxon>Sphingomonadaceae</taxon>
        <taxon>Novosphingobium</taxon>
    </lineage>
</organism>
<sequence length="219" mass="24650">MSIATAQAQPAGKPTTITGLTGMWFMEQNDFEGQVEPPYKPETRAMVEKREAEENAGKVIDDETQVCEPVGVPGMMLSEFPLEILETPGRITIISEMSPLARTIYLNRTKATEGLPPMYNGYSIGHWEGETLVVETENFNDTGFPFRFGNAVHSATTRLTERISLSEDGKVLVDEMTLHDPRYLTDSYKIVRHYNRLPEDSELWESPCMVGWKDDPTAK</sequence>
<dbReference type="Proteomes" id="UP000004030">
    <property type="component" value="Unassembled WGS sequence"/>
</dbReference>